<proteinExistence type="predicted"/>
<evidence type="ECO:0000313" key="3">
    <source>
        <dbReference type="Proteomes" id="UP001519460"/>
    </source>
</evidence>
<accession>A0ABD0KL09</accession>
<evidence type="ECO:0000313" key="2">
    <source>
        <dbReference type="EMBL" id="KAK7487789.1"/>
    </source>
</evidence>
<keyword evidence="3" id="KW-1185">Reference proteome</keyword>
<protein>
    <submittedName>
        <fullName evidence="2">Uncharacterized protein</fullName>
    </submittedName>
</protein>
<feature type="non-terminal residue" evidence="2">
    <location>
        <position position="1"/>
    </location>
</feature>
<sequence length="99" mass="10949">QLDAPPSGASSFLVQRLPGAGRGKGYTSTTEDVESTGMAKRLGDYVAGRYVTLKAGESTRREWRNTSCRPLRRNINLSFSNIWTGDEMSDLKVMLTIFC</sequence>
<gene>
    <name evidence="2" type="ORF">BaRGS_00021056</name>
</gene>
<dbReference type="Proteomes" id="UP001519460">
    <property type="component" value="Unassembled WGS sequence"/>
</dbReference>
<comment type="caution">
    <text evidence="2">The sequence shown here is derived from an EMBL/GenBank/DDBJ whole genome shotgun (WGS) entry which is preliminary data.</text>
</comment>
<feature type="region of interest" description="Disordered" evidence="1">
    <location>
        <begin position="1"/>
        <end position="32"/>
    </location>
</feature>
<dbReference type="AlphaFoldDB" id="A0ABD0KL09"/>
<evidence type="ECO:0000256" key="1">
    <source>
        <dbReference type="SAM" id="MobiDB-lite"/>
    </source>
</evidence>
<name>A0ABD0KL09_9CAEN</name>
<organism evidence="2 3">
    <name type="scientific">Batillaria attramentaria</name>
    <dbReference type="NCBI Taxonomy" id="370345"/>
    <lineage>
        <taxon>Eukaryota</taxon>
        <taxon>Metazoa</taxon>
        <taxon>Spiralia</taxon>
        <taxon>Lophotrochozoa</taxon>
        <taxon>Mollusca</taxon>
        <taxon>Gastropoda</taxon>
        <taxon>Caenogastropoda</taxon>
        <taxon>Sorbeoconcha</taxon>
        <taxon>Cerithioidea</taxon>
        <taxon>Batillariidae</taxon>
        <taxon>Batillaria</taxon>
    </lineage>
</organism>
<reference evidence="2 3" key="1">
    <citation type="journal article" date="2023" name="Sci. Data">
        <title>Genome assembly of the Korean intertidal mud-creeper Batillaria attramentaria.</title>
        <authorList>
            <person name="Patra A.K."/>
            <person name="Ho P.T."/>
            <person name="Jun S."/>
            <person name="Lee S.J."/>
            <person name="Kim Y."/>
            <person name="Won Y.J."/>
        </authorList>
    </citation>
    <scope>NUCLEOTIDE SEQUENCE [LARGE SCALE GENOMIC DNA]</scope>
    <source>
        <strain evidence="2">Wonlab-2016</strain>
    </source>
</reference>
<dbReference type="EMBL" id="JACVVK020000160">
    <property type="protein sequence ID" value="KAK7487789.1"/>
    <property type="molecule type" value="Genomic_DNA"/>
</dbReference>